<evidence type="ECO:0000256" key="5">
    <source>
        <dbReference type="ARBA" id="ARBA00023136"/>
    </source>
</evidence>
<dbReference type="STRING" id="43989.cce_2840"/>
<dbReference type="NCBIfam" id="TIGR02532">
    <property type="entry name" value="IV_pilin_GFxxxE"/>
    <property type="match status" value="1"/>
</dbReference>
<evidence type="ECO:0000256" key="2">
    <source>
        <dbReference type="ARBA" id="ARBA00022481"/>
    </source>
</evidence>
<dbReference type="EMBL" id="CP000806">
    <property type="protein sequence ID" value="ACB52188.1"/>
    <property type="molecule type" value="Genomic_DNA"/>
</dbReference>
<organism evidence="7 8">
    <name type="scientific">Crocosphaera subtropica (strain ATCC 51142 / BH68)</name>
    <name type="common">Cyanothece sp. (strain ATCC 51142)</name>
    <dbReference type="NCBI Taxonomy" id="43989"/>
    <lineage>
        <taxon>Bacteria</taxon>
        <taxon>Bacillati</taxon>
        <taxon>Cyanobacteriota</taxon>
        <taxon>Cyanophyceae</taxon>
        <taxon>Oscillatoriophycideae</taxon>
        <taxon>Chroococcales</taxon>
        <taxon>Aphanothecaceae</taxon>
        <taxon>Crocosphaera</taxon>
        <taxon>Crocosphaera subtropica</taxon>
    </lineage>
</organism>
<evidence type="ECO:0000256" key="3">
    <source>
        <dbReference type="ARBA" id="ARBA00022692"/>
    </source>
</evidence>
<keyword evidence="2" id="KW-0488">Methylation</keyword>
<dbReference type="Proteomes" id="UP000001203">
    <property type="component" value="Chromosome circular"/>
</dbReference>
<evidence type="ECO:0000313" key="7">
    <source>
        <dbReference type="EMBL" id="ACB52188.1"/>
    </source>
</evidence>
<sequence length="205" mass="21391">MNNKFNSTFKANLLKTIANKKGNKGFTLIELLVVVIIIGVLAAIALPNLLGQVGKARESEAKSTLGAMNRAQQTVFAEKGGFADSLADLEVPVGNEKFYVIDVDAAGLQIANGAMNTDNSTDGSLEDIGANANGKNGTRDYIAGIGYDPLNRIFDSVVCRADNSAAMKTAKYVLASGGTDDPANAGVTTTDNVVVNCQGTTEEVK</sequence>
<dbReference type="PROSITE" id="PS00409">
    <property type="entry name" value="PROKAR_NTER_METHYL"/>
    <property type="match status" value="1"/>
</dbReference>
<dbReference type="Pfam" id="PF16734">
    <property type="entry name" value="Pilin_GH"/>
    <property type="match status" value="1"/>
</dbReference>
<evidence type="ECO:0000313" key="8">
    <source>
        <dbReference type="Proteomes" id="UP000001203"/>
    </source>
</evidence>
<dbReference type="eggNOG" id="COG2165">
    <property type="taxonomic scope" value="Bacteria"/>
</dbReference>
<keyword evidence="3 6" id="KW-0812">Transmembrane</keyword>
<dbReference type="InterPro" id="IPR012902">
    <property type="entry name" value="N_methyl_site"/>
</dbReference>
<dbReference type="PANTHER" id="PTHR30093:SF44">
    <property type="entry name" value="TYPE II SECRETION SYSTEM CORE PROTEIN G"/>
    <property type="match status" value="1"/>
</dbReference>
<keyword evidence="5 6" id="KW-0472">Membrane</keyword>
<protein>
    <submittedName>
        <fullName evidence="7">HofG-like general secretion pathway protein</fullName>
    </submittedName>
</protein>
<dbReference type="Pfam" id="PF07963">
    <property type="entry name" value="N_methyl"/>
    <property type="match status" value="1"/>
</dbReference>
<keyword evidence="8" id="KW-1185">Reference proteome</keyword>
<dbReference type="PANTHER" id="PTHR30093">
    <property type="entry name" value="GENERAL SECRETION PATHWAY PROTEIN G"/>
    <property type="match status" value="1"/>
</dbReference>
<dbReference type="GO" id="GO:0016020">
    <property type="term" value="C:membrane"/>
    <property type="evidence" value="ECO:0007669"/>
    <property type="project" value="UniProtKB-SubCell"/>
</dbReference>
<dbReference type="KEGG" id="cyt:cce_2840"/>
<keyword evidence="4 6" id="KW-1133">Transmembrane helix</keyword>
<dbReference type="OrthoDB" id="467711at2"/>
<dbReference type="SUPFAM" id="SSF54523">
    <property type="entry name" value="Pili subunits"/>
    <property type="match status" value="1"/>
</dbReference>
<feature type="transmembrane region" description="Helical" evidence="6">
    <location>
        <begin position="28"/>
        <end position="50"/>
    </location>
</feature>
<dbReference type="Gene3D" id="3.30.700.10">
    <property type="entry name" value="Glycoprotein, Type 4 Pilin"/>
    <property type="match status" value="1"/>
</dbReference>
<comment type="subcellular location">
    <subcellularLocation>
        <location evidence="1">Membrane</location>
        <topology evidence="1">Single-pass membrane protein</topology>
    </subcellularLocation>
</comment>
<gene>
    <name evidence="7" type="ordered locus">cce_2840</name>
</gene>
<evidence type="ECO:0000256" key="1">
    <source>
        <dbReference type="ARBA" id="ARBA00004167"/>
    </source>
</evidence>
<dbReference type="AlphaFoldDB" id="B1WUZ1"/>
<dbReference type="HOGENOM" id="CLU_091705_5_0_3"/>
<evidence type="ECO:0000256" key="6">
    <source>
        <dbReference type="SAM" id="Phobius"/>
    </source>
</evidence>
<dbReference type="InterPro" id="IPR031975">
    <property type="entry name" value="Pilin_GH"/>
</dbReference>
<reference evidence="7 8" key="1">
    <citation type="journal article" date="2008" name="Proc. Natl. Acad. Sci. U.S.A.">
        <title>The genome of Cyanothece 51142, a unicellular diazotrophic cyanobacterium important in the marine nitrogen cycle.</title>
        <authorList>
            <person name="Welsh E.A."/>
            <person name="Liberton M."/>
            <person name="Stoeckel J."/>
            <person name="Loh T."/>
            <person name="Elvitigala T."/>
            <person name="Wang C."/>
            <person name="Wollam A."/>
            <person name="Fulton R.S."/>
            <person name="Clifton S.W."/>
            <person name="Jacobs J.M."/>
            <person name="Aurora R."/>
            <person name="Ghosh B.K."/>
            <person name="Sherman L.A."/>
            <person name="Smith R.D."/>
            <person name="Wilson R.K."/>
            <person name="Pakrasi H.B."/>
        </authorList>
    </citation>
    <scope>NUCLEOTIDE SEQUENCE [LARGE SCALE GENOMIC DNA]</scope>
    <source>
        <strain evidence="8">ATCC 51142 / BH68</strain>
    </source>
</reference>
<dbReference type="RefSeq" id="WP_009547304.1">
    <property type="nucleotide sequence ID" value="NC_010546.1"/>
</dbReference>
<evidence type="ECO:0000256" key="4">
    <source>
        <dbReference type="ARBA" id="ARBA00022989"/>
    </source>
</evidence>
<accession>B1WUZ1</accession>
<proteinExistence type="predicted"/>
<dbReference type="InterPro" id="IPR045584">
    <property type="entry name" value="Pilin-like"/>
</dbReference>
<name>B1WUZ1_CROS5</name>